<keyword evidence="3" id="KW-1185">Reference proteome</keyword>
<dbReference type="RefSeq" id="WP_091281422.1">
    <property type="nucleotide sequence ID" value="NZ_FAOZ01000019.1"/>
</dbReference>
<name>A0A0S4QS94_9ACTN</name>
<sequence length="261" mass="28613">MTDNGEEAPGVTRTRGAAWRLLDRVLLHARVESVGMLARRTRRIVLTGPALADLAWSPGQNVTVFLADPTRLAGWRNGPRDLKRSYSVWDYDPSGRMELAVYDHGGETPGTSWARRVVPGDEVIVTRPEGRLVARPEAGVHLFVGEDTAAVSFGAMLRTLPAPTLVRGVIECDEEDDRLPLPRATELTWVHRRGAPAASSSLLTAALADLDLSGGEPGAAYVVGEARTCQAVRRHLIDERGWPRQRVLVRAFWTPGRRGMD</sequence>
<dbReference type="GO" id="GO:0016491">
    <property type="term" value="F:oxidoreductase activity"/>
    <property type="evidence" value="ECO:0007669"/>
    <property type="project" value="InterPro"/>
</dbReference>
<dbReference type="PANTHER" id="PTHR30157:SF0">
    <property type="entry name" value="NADPH-DEPENDENT FERRIC-CHELATE REDUCTASE"/>
    <property type="match status" value="1"/>
</dbReference>
<dbReference type="AlphaFoldDB" id="A0A0S4QS94"/>
<evidence type="ECO:0000259" key="1">
    <source>
        <dbReference type="PROSITE" id="PS51384"/>
    </source>
</evidence>
<dbReference type="Proteomes" id="UP000198802">
    <property type="component" value="Unassembled WGS sequence"/>
</dbReference>
<dbReference type="Gene3D" id="2.40.30.10">
    <property type="entry name" value="Translation factors"/>
    <property type="match status" value="1"/>
</dbReference>
<dbReference type="PROSITE" id="PS51384">
    <property type="entry name" value="FAD_FR"/>
    <property type="match status" value="1"/>
</dbReference>
<dbReference type="PANTHER" id="PTHR30157">
    <property type="entry name" value="FERRIC REDUCTASE, NADPH-DEPENDENT"/>
    <property type="match status" value="1"/>
</dbReference>
<dbReference type="Pfam" id="PF08021">
    <property type="entry name" value="FAD_binding_9"/>
    <property type="match status" value="1"/>
</dbReference>
<feature type="domain" description="FAD-binding FR-type" evidence="1">
    <location>
        <begin position="24"/>
        <end position="135"/>
    </location>
</feature>
<dbReference type="InterPro" id="IPR039261">
    <property type="entry name" value="FNR_nucleotide-bd"/>
</dbReference>
<dbReference type="InterPro" id="IPR007037">
    <property type="entry name" value="SIP_rossman_dom"/>
</dbReference>
<gene>
    <name evidence="2" type="ORF">Ga0074812_1193</name>
</gene>
<dbReference type="CDD" id="cd06193">
    <property type="entry name" value="siderophore_interacting"/>
    <property type="match status" value="1"/>
</dbReference>
<proteinExistence type="predicted"/>
<dbReference type="Pfam" id="PF04954">
    <property type="entry name" value="SIP"/>
    <property type="match status" value="1"/>
</dbReference>
<accession>A0A0S4QS94</accession>
<dbReference type="SUPFAM" id="SSF63380">
    <property type="entry name" value="Riboflavin synthase domain-like"/>
    <property type="match status" value="1"/>
</dbReference>
<organism evidence="2 3">
    <name type="scientific">Parafrankia irregularis</name>
    <dbReference type="NCBI Taxonomy" id="795642"/>
    <lineage>
        <taxon>Bacteria</taxon>
        <taxon>Bacillati</taxon>
        <taxon>Actinomycetota</taxon>
        <taxon>Actinomycetes</taxon>
        <taxon>Frankiales</taxon>
        <taxon>Frankiaceae</taxon>
        <taxon>Parafrankia</taxon>
    </lineage>
</organism>
<dbReference type="Gene3D" id="3.40.50.80">
    <property type="entry name" value="Nucleotide-binding domain of ferredoxin-NADP reductase (FNR) module"/>
    <property type="match status" value="1"/>
</dbReference>
<evidence type="ECO:0000313" key="3">
    <source>
        <dbReference type="Proteomes" id="UP000198802"/>
    </source>
</evidence>
<dbReference type="InterPro" id="IPR017927">
    <property type="entry name" value="FAD-bd_FR_type"/>
</dbReference>
<dbReference type="InterPro" id="IPR017938">
    <property type="entry name" value="Riboflavin_synthase-like_b-brl"/>
</dbReference>
<reference evidence="3" key="1">
    <citation type="submission" date="2015-11" db="EMBL/GenBank/DDBJ databases">
        <authorList>
            <person name="Varghese N."/>
        </authorList>
    </citation>
    <scope>NUCLEOTIDE SEQUENCE [LARGE SCALE GENOMIC DNA]</scope>
    <source>
        <strain evidence="3">DSM 45899</strain>
    </source>
</reference>
<protein>
    <submittedName>
        <fullName evidence="2">NADPH-dependent ferric siderophore reductase, contains FAD-binding and SIP domains</fullName>
    </submittedName>
</protein>
<dbReference type="EMBL" id="FAOZ01000019">
    <property type="protein sequence ID" value="CUU58371.1"/>
    <property type="molecule type" value="Genomic_DNA"/>
</dbReference>
<dbReference type="InterPro" id="IPR039374">
    <property type="entry name" value="SIP_fam"/>
</dbReference>
<evidence type="ECO:0000313" key="2">
    <source>
        <dbReference type="EMBL" id="CUU58371.1"/>
    </source>
</evidence>
<dbReference type="InterPro" id="IPR013113">
    <property type="entry name" value="SIP_FAD-bd"/>
</dbReference>